<evidence type="ECO:0000313" key="4">
    <source>
        <dbReference type="Proteomes" id="UP000054270"/>
    </source>
</evidence>
<dbReference type="OrthoDB" id="2593559at2759"/>
<protein>
    <recommendedName>
        <fullName evidence="2">DUF7330 domain-containing protein</fullName>
    </recommendedName>
</protein>
<dbReference type="AlphaFoldDB" id="A0A0D2PNU3"/>
<dbReference type="Pfam" id="PF24016">
    <property type="entry name" value="DUF7330"/>
    <property type="match status" value="1"/>
</dbReference>
<accession>A0A0D2PNU3</accession>
<feature type="non-terminal residue" evidence="3">
    <location>
        <position position="1"/>
    </location>
</feature>
<sequence>PHTGIPPPDPQATAPPRPRPPRRPAPVPYSRSPSRAPLTLHVPRTFRGPLTVHVGAGDLDAHVRLSPGMAAAVVVLAETAYARGFFVGQLTADDGRAGLGRAWALGAGVLADEKEDGDSPEGEPELGGEEEGEPAEDAADEEEEEWAGDKIDVFVGSGLVYLQLLGEENAFRKPGFWRRLTGRL</sequence>
<dbReference type="Proteomes" id="UP000054270">
    <property type="component" value="Unassembled WGS sequence"/>
</dbReference>
<feature type="region of interest" description="Disordered" evidence="1">
    <location>
        <begin position="110"/>
        <end position="147"/>
    </location>
</feature>
<dbReference type="EMBL" id="KN817557">
    <property type="protein sequence ID" value="KJA21560.1"/>
    <property type="molecule type" value="Genomic_DNA"/>
</dbReference>
<gene>
    <name evidence="3" type="ORF">HYPSUDRAFT_202902</name>
</gene>
<evidence type="ECO:0000313" key="3">
    <source>
        <dbReference type="EMBL" id="KJA21560.1"/>
    </source>
</evidence>
<keyword evidence="4" id="KW-1185">Reference proteome</keyword>
<name>A0A0D2PNU3_HYPSF</name>
<feature type="domain" description="DUF7330" evidence="2">
    <location>
        <begin position="35"/>
        <end position="93"/>
    </location>
</feature>
<feature type="compositionally biased region" description="Low complexity" evidence="1">
    <location>
        <begin position="28"/>
        <end position="37"/>
    </location>
</feature>
<feature type="region of interest" description="Disordered" evidence="1">
    <location>
        <begin position="1"/>
        <end position="40"/>
    </location>
</feature>
<evidence type="ECO:0000256" key="1">
    <source>
        <dbReference type="SAM" id="MobiDB-lite"/>
    </source>
</evidence>
<evidence type="ECO:0000259" key="2">
    <source>
        <dbReference type="Pfam" id="PF24016"/>
    </source>
</evidence>
<feature type="compositionally biased region" description="Acidic residues" evidence="1">
    <location>
        <begin position="113"/>
        <end position="146"/>
    </location>
</feature>
<proteinExistence type="predicted"/>
<feature type="compositionally biased region" description="Pro residues" evidence="1">
    <location>
        <begin position="1"/>
        <end position="27"/>
    </location>
</feature>
<reference evidence="4" key="1">
    <citation type="submission" date="2014-04" db="EMBL/GenBank/DDBJ databases">
        <title>Evolutionary Origins and Diversification of the Mycorrhizal Mutualists.</title>
        <authorList>
            <consortium name="DOE Joint Genome Institute"/>
            <consortium name="Mycorrhizal Genomics Consortium"/>
            <person name="Kohler A."/>
            <person name="Kuo A."/>
            <person name="Nagy L.G."/>
            <person name="Floudas D."/>
            <person name="Copeland A."/>
            <person name="Barry K.W."/>
            <person name="Cichocki N."/>
            <person name="Veneault-Fourrey C."/>
            <person name="LaButti K."/>
            <person name="Lindquist E.A."/>
            <person name="Lipzen A."/>
            <person name="Lundell T."/>
            <person name="Morin E."/>
            <person name="Murat C."/>
            <person name="Riley R."/>
            <person name="Ohm R."/>
            <person name="Sun H."/>
            <person name="Tunlid A."/>
            <person name="Henrissat B."/>
            <person name="Grigoriev I.V."/>
            <person name="Hibbett D.S."/>
            <person name="Martin F."/>
        </authorList>
    </citation>
    <scope>NUCLEOTIDE SEQUENCE [LARGE SCALE GENOMIC DNA]</scope>
    <source>
        <strain evidence="4">FD-334 SS-4</strain>
    </source>
</reference>
<organism evidence="3 4">
    <name type="scientific">Hypholoma sublateritium (strain FD-334 SS-4)</name>
    <dbReference type="NCBI Taxonomy" id="945553"/>
    <lineage>
        <taxon>Eukaryota</taxon>
        <taxon>Fungi</taxon>
        <taxon>Dikarya</taxon>
        <taxon>Basidiomycota</taxon>
        <taxon>Agaricomycotina</taxon>
        <taxon>Agaricomycetes</taxon>
        <taxon>Agaricomycetidae</taxon>
        <taxon>Agaricales</taxon>
        <taxon>Agaricineae</taxon>
        <taxon>Strophariaceae</taxon>
        <taxon>Hypholoma</taxon>
    </lineage>
</organism>
<dbReference type="InterPro" id="IPR055754">
    <property type="entry name" value="DUF7330"/>
</dbReference>